<comment type="caution">
    <text evidence="3">The sequence shown here is derived from an EMBL/GenBank/DDBJ whole genome shotgun (WGS) entry which is preliminary data.</text>
</comment>
<evidence type="ECO:0000256" key="2">
    <source>
        <dbReference type="SAM" id="MobiDB-lite"/>
    </source>
</evidence>
<protein>
    <recommendedName>
        <fullName evidence="5">BZIP domain-containing protein</fullName>
    </recommendedName>
</protein>
<reference evidence="3 4" key="1">
    <citation type="submission" date="2013-11" db="EMBL/GenBank/DDBJ databases">
        <title>The Genome Sequence of Phytophthora parasitica P1976.</title>
        <authorList>
            <consortium name="The Broad Institute Genomics Platform"/>
            <person name="Russ C."/>
            <person name="Tyler B."/>
            <person name="Panabieres F."/>
            <person name="Shan W."/>
            <person name="Tripathy S."/>
            <person name="Grunwald N."/>
            <person name="Machado M."/>
            <person name="Johnson C.S."/>
            <person name="Walker B."/>
            <person name="Young S."/>
            <person name="Zeng Q."/>
            <person name="Gargeya S."/>
            <person name="Fitzgerald M."/>
            <person name="Haas B."/>
            <person name="Abouelleil A."/>
            <person name="Allen A.W."/>
            <person name="Alvarado L."/>
            <person name="Arachchi H.M."/>
            <person name="Berlin A.M."/>
            <person name="Chapman S.B."/>
            <person name="Gainer-Dewar J."/>
            <person name="Goldberg J."/>
            <person name="Griggs A."/>
            <person name="Gujja S."/>
            <person name="Hansen M."/>
            <person name="Howarth C."/>
            <person name="Imamovic A."/>
            <person name="Ireland A."/>
            <person name="Larimer J."/>
            <person name="McCowan C."/>
            <person name="Murphy C."/>
            <person name="Pearson M."/>
            <person name="Poon T.W."/>
            <person name="Priest M."/>
            <person name="Roberts A."/>
            <person name="Saif S."/>
            <person name="Shea T."/>
            <person name="Sisk P."/>
            <person name="Sykes S."/>
            <person name="Wortman J."/>
            <person name="Nusbaum C."/>
            <person name="Birren B."/>
        </authorList>
    </citation>
    <scope>NUCLEOTIDE SEQUENCE [LARGE SCALE GENOMIC DNA]</scope>
    <source>
        <strain evidence="3 4">P1976</strain>
    </source>
</reference>
<evidence type="ECO:0000313" key="3">
    <source>
        <dbReference type="EMBL" id="ETO70454.1"/>
    </source>
</evidence>
<dbReference type="Proteomes" id="UP000028582">
    <property type="component" value="Unassembled WGS sequence"/>
</dbReference>
<name>A0A080ZUZ3_PHYNI</name>
<gene>
    <name evidence="3" type="ORF">F444_13063</name>
</gene>
<accession>A0A080ZUZ3</accession>
<feature type="coiled-coil region" evidence="1">
    <location>
        <begin position="134"/>
        <end position="161"/>
    </location>
</feature>
<dbReference type="EMBL" id="ANJA01002335">
    <property type="protein sequence ID" value="ETO70454.1"/>
    <property type="molecule type" value="Genomic_DNA"/>
</dbReference>
<feature type="region of interest" description="Disordered" evidence="2">
    <location>
        <begin position="38"/>
        <end position="57"/>
    </location>
</feature>
<evidence type="ECO:0000313" key="4">
    <source>
        <dbReference type="Proteomes" id="UP000028582"/>
    </source>
</evidence>
<organism evidence="3 4">
    <name type="scientific">Phytophthora nicotianae P1976</name>
    <dbReference type="NCBI Taxonomy" id="1317066"/>
    <lineage>
        <taxon>Eukaryota</taxon>
        <taxon>Sar</taxon>
        <taxon>Stramenopiles</taxon>
        <taxon>Oomycota</taxon>
        <taxon>Peronosporomycetes</taxon>
        <taxon>Peronosporales</taxon>
        <taxon>Peronosporaceae</taxon>
        <taxon>Phytophthora</taxon>
    </lineage>
</organism>
<dbReference type="CDD" id="cd14686">
    <property type="entry name" value="bZIP"/>
    <property type="match status" value="1"/>
</dbReference>
<proteinExistence type="predicted"/>
<sequence length="360" mass="40957">MKVSTLFPRNREHVSDVVIGSVILRSEHYHNYYRNDTSEWRTDRCSPPSSSSSSADIKSGLDFIDASRLPGITGHKRAHTDTLNCRTPYSELHQTHAVSSAIDFEAKYAAELEFRRRRNRIHKARYKMKQRKLEMDLVESVANLKDEVQELKMQYRLLSYRVPTTTTIWVIAAEYFRLFRHGIKGPVIKKEPVLTATTTSLTINQAQRHFIETVMADDVTDGVIVGIQAFIDSIALHYQCYDEIDLRPLHMVYGPGDSLVVTTKCELTITDKTLYHGFPNLVKHGKWSFLAGKMLGKKIVINGSMHVARDYGSKRVTRLQWQADLMIPLLRLLGSLEAVARVFNSARLSPNGMVMSSDSL</sequence>
<evidence type="ECO:0000256" key="1">
    <source>
        <dbReference type="SAM" id="Coils"/>
    </source>
</evidence>
<keyword evidence="1" id="KW-0175">Coiled coil</keyword>
<dbReference type="AlphaFoldDB" id="A0A080ZUZ3"/>
<evidence type="ECO:0008006" key="5">
    <source>
        <dbReference type="Google" id="ProtNLM"/>
    </source>
</evidence>
<dbReference type="OrthoDB" id="126839at2759"/>